<protein>
    <submittedName>
        <fullName evidence="2">Methyltransferase family protein</fullName>
    </submittedName>
</protein>
<dbReference type="SUPFAM" id="SSF53335">
    <property type="entry name" value="S-adenosyl-L-methionine-dependent methyltransferases"/>
    <property type="match status" value="1"/>
</dbReference>
<gene>
    <name evidence="2" type="ORF">ATJ93_3865</name>
</gene>
<dbReference type="Gene3D" id="3.40.50.150">
    <property type="entry name" value="Vaccinia Virus protein VP39"/>
    <property type="match status" value="1"/>
</dbReference>
<dbReference type="PANTHER" id="PTHR43591:SF110">
    <property type="entry name" value="RHODANESE DOMAIN-CONTAINING PROTEIN"/>
    <property type="match status" value="1"/>
</dbReference>
<keyword evidence="2" id="KW-0808">Transferase</keyword>
<dbReference type="GO" id="GO:0032259">
    <property type="term" value="P:methylation"/>
    <property type="evidence" value="ECO:0007669"/>
    <property type="project" value="UniProtKB-KW"/>
</dbReference>
<keyword evidence="3" id="KW-1185">Reference proteome</keyword>
<organism evidence="2 3">
    <name type="scientific">Halopiger aswanensis</name>
    <dbReference type="NCBI Taxonomy" id="148449"/>
    <lineage>
        <taxon>Archaea</taxon>
        <taxon>Methanobacteriati</taxon>
        <taxon>Methanobacteriota</taxon>
        <taxon>Stenosarchaea group</taxon>
        <taxon>Halobacteria</taxon>
        <taxon>Halobacteriales</taxon>
        <taxon>Natrialbaceae</taxon>
        <taxon>Halopiger</taxon>
    </lineage>
</organism>
<sequence>MGYHTFDASRADKLEEAGRRYRFVSAEELLWALSPSPADTVADLGSGTGFFTDDVAPNAGTVYAVDVQEEMHEYYREKGVPENVDLVTSDVSDLPFEDDGVDAAFSTMTYHEFASDDALAEIRRVLAPGGRFVVVDWAATGSGEDGPPVDERYSADEAADALRDAGFAIEHRAVRPETFLLIATLE</sequence>
<dbReference type="Pfam" id="PF08241">
    <property type="entry name" value="Methyltransf_11"/>
    <property type="match status" value="1"/>
</dbReference>
<dbReference type="AlphaFoldDB" id="A0A419W0N0"/>
<comment type="caution">
    <text evidence="2">The sequence shown here is derived from an EMBL/GenBank/DDBJ whole genome shotgun (WGS) entry which is preliminary data.</text>
</comment>
<dbReference type="OrthoDB" id="302307at2157"/>
<dbReference type="EMBL" id="RAPO01000004">
    <property type="protein sequence ID" value="RKD89043.1"/>
    <property type="molecule type" value="Genomic_DNA"/>
</dbReference>
<dbReference type="CDD" id="cd02440">
    <property type="entry name" value="AdoMet_MTases"/>
    <property type="match status" value="1"/>
</dbReference>
<evidence type="ECO:0000313" key="2">
    <source>
        <dbReference type="EMBL" id="RKD89043.1"/>
    </source>
</evidence>
<name>A0A419W0N0_9EURY</name>
<evidence type="ECO:0000259" key="1">
    <source>
        <dbReference type="Pfam" id="PF08241"/>
    </source>
</evidence>
<proteinExistence type="predicted"/>
<dbReference type="Proteomes" id="UP000283805">
    <property type="component" value="Unassembled WGS sequence"/>
</dbReference>
<dbReference type="GO" id="GO:0008757">
    <property type="term" value="F:S-adenosylmethionine-dependent methyltransferase activity"/>
    <property type="evidence" value="ECO:0007669"/>
    <property type="project" value="InterPro"/>
</dbReference>
<feature type="domain" description="Methyltransferase type 11" evidence="1">
    <location>
        <begin position="43"/>
        <end position="134"/>
    </location>
</feature>
<evidence type="ECO:0000313" key="3">
    <source>
        <dbReference type="Proteomes" id="UP000283805"/>
    </source>
</evidence>
<reference evidence="2 3" key="1">
    <citation type="submission" date="2018-09" db="EMBL/GenBank/DDBJ databases">
        <title>Genomic Encyclopedia of Archaeal and Bacterial Type Strains, Phase II (KMG-II): from individual species to whole genera.</title>
        <authorList>
            <person name="Goeker M."/>
        </authorList>
    </citation>
    <scope>NUCLEOTIDE SEQUENCE [LARGE SCALE GENOMIC DNA]</scope>
    <source>
        <strain evidence="2 3">DSM 13151</strain>
    </source>
</reference>
<dbReference type="InterPro" id="IPR029063">
    <property type="entry name" value="SAM-dependent_MTases_sf"/>
</dbReference>
<dbReference type="PANTHER" id="PTHR43591">
    <property type="entry name" value="METHYLTRANSFERASE"/>
    <property type="match status" value="1"/>
</dbReference>
<dbReference type="RefSeq" id="WP_120246204.1">
    <property type="nucleotide sequence ID" value="NZ_RAPO01000004.1"/>
</dbReference>
<accession>A0A419W0N0</accession>
<keyword evidence="2" id="KW-0489">Methyltransferase</keyword>
<dbReference type="InterPro" id="IPR013216">
    <property type="entry name" value="Methyltransf_11"/>
</dbReference>